<dbReference type="InterPro" id="IPR009045">
    <property type="entry name" value="Zn_M74/Hedgehog-like"/>
</dbReference>
<evidence type="ECO:0000313" key="2">
    <source>
        <dbReference type="EMBL" id="QGT49960.1"/>
    </source>
</evidence>
<proteinExistence type="predicted"/>
<organism evidence="2">
    <name type="scientific">uncultured Helicobacter sp</name>
    <dbReference type="NCBI Taxonomy" id="175537"/>
    <lineage>
        <taxon>Bacteria</taxon>
        <taxon>Pseudomonadati</taxon>
        <taxon>Campylobacterota</taxon>
        <taxon>Epsilonproteobacteria</taxon>
        <taxon>Campylobacterales</taxon>
        <taxon>Helicobacteraceae</taxon>
        <taxon>Helicobacter</taxon>
        <taxon>environmental samples</taxon>
    </lineage>
</organism>
<protein>
    <recommendedName>
        <fullName evidence="1">Peptidase M15C domain-containing protein</fullName>
    </recommendedName>
</protein>
<sequence>MGIDRDRIAQECLKKYYPQIKSIEDNQVILHDGRVFVWNDGIKKTYEEKVLNPDMHNAFEVPYPFYGSIVERDKDTSRIRHLEFYKSIYGDTEDEVASNLVKIPWLSEWIDQSYIYVSSRNGASEAFKRVIEKLENLPPTYFQFLKDQDAFYWRNIADSPNLSPHSFGIALDINTQYSQYWLWDIKERKQYRYENQIPLEIVQIFEEEGFVWGGRWWHYDTMHFEYRPEIICFAKNYNASR</sequence>
<dbReference type="AlphaFoldDB" id="A0A650EJP5"/>
<evidence type="ECO:0000259" key="1">
    <source>
        <dbReference type="Pfam" id="PF13539"/>
    </source>
</evidence>
<dbReference type="SUPFAM" id="SSF55166">
    <property type="entry name" value="Hedgehog/DD-peptidase"/>
    <property type="match status" value="1"/>
</dbReference>
<name>A0A650EJP5_9HELI</name>
<dbReference type="Gene3D" id="3.30.1380.10">
    <property type="match status" value="1"/>
</dbReference>
<dbReference type="InterPro" id="IPR039561">
    <property type="entry name" value="Peptidase_M15C"/>
</dbReference>
<reference evidence="2" key="1">
    <citation type="journal article" date="2020" name="J. ISSAAS">
        <title>Lactobacilli and other gastrointestinal microbiota of Peromyscus leucopus, reservoir host for agents of Lyme disease and other zoonoses in North America.</title>
        <authorList>
            <person name="Milovic A."/>
            <person name="Bassam K."/>
            <person name="Shao H."/>
            <person name="Chatzistamou I."/>
            <person name="Tufts D.M."/>
            <person name="Diuk-Wasser M."/>
            <person name="Barbour A.G."/>
        </authorList>
    </citation>
    <scope>NUCLEOTIDE SEQUENCE</scope>
    <source>
        <strain evidence="2">LL4</strain>
    </source>
</reference>
<accession>A0A650EJP5</accession>
<feature type="domain" description="Peptidase M15C" evidence="1">
    <location>
        <begin position="158"/>
        <end position="226"/>
    </location>
</feature>
<dbReference type="GO" id="GO:0008233">
    <property type="term" value="F:peptidase activity"/>
    <property type="evidence" value="ECO:0007669"/>
    <property type="project" value="InterPro"/>
</dbReference>
<gene>
    <name evidence="2" type="ORF">Helico4rc_0790</name>
</gene>
<dbReference type="EMBL" id="MN577567">
    <property type="protein sequence ID" value="QGT49960.1"/>
    <property type="molecule type" value="Genomic_DNA"/>
</dbReference>
<dbReference type="Pfam" id="PF13539">
    <property type="entry name" value="Peptidase_M15_4"/>
    <property type="match status" value="1"/>
</dbReference>